<dbReference type="OrthoDB" id="3400345at2"/>
<dbReference type="PANTHER" id="PTHR43194:SF2">
    <property type="entry name" value="PEROXISOMAL MEMBRANE PROTEIN LPX1"/>
    <property type="match status" value="1"/>
</dbReference>
<protein>
    <submittedName>
        <fullName evidence="3">Putative hydrolase or acyltransferase of alpha/beta superfamily</fullName>
    </submittedName>
</protein>
<feature type="region of interest" description="Disordered" evidence="1">
    <location>
        <begin position="282"/>
        <end position="305"/>
    </location>
</feature>
<keyword evidence="4" id="KW-1185">Reference proteome</keyword>
<dbReference type="InterPro" id="IPR000073">
    <property type="entry name" value="AB_hydrolase_1"/>
</dbReference>
<dbReference type="GO" id="GO:0016787">
    <property type="term" value="F:hydrolase activity"/>
    <property type="evidence" value="ECO:0007669"/>
    <property type="project" value="UniProtKB-KW"/>
</dbReference>
<evidence type="ECO:0000256" key="1">
    <source>
        <dbReference type="SAM" id="MobiDB-lite"/>
    </source>
</evidence>
<evidence type="ECO:0000313" key="4">
    <source>
        <dbReference type="Proteomes" id="UP000032545"/>
    </source>
</evidence>
<dbReference type="EMBL" id="JYFN01000015">
    <property type="protein sequence ID" value="KJE23227.1"/>
    <property type="molecule type" value="Genomic_DNA"/>
</dbReference>
<proteinExistence type="predicted"/>
<dbReference type="GO" id="GO:0016746">
    <property type="term" value="F:acyltransferase activity"/>
    <property type="evidence" value="ECO:0007669"/>
    <property type="project" value="UniProtKB-KW"/>
</dbReference>
<name>A0A0D8BIL3_9ACTN</name>
<evidence type="ECO:0000313" key="3">
    <source>
        <dbReference type="EMBL" id="KJE23227.1"/>
    </source>
</evidence>
<gene>
    <name evidence="3" type="ORF">FF36_02430</name>
</gene>
<accession>A0A0D8BIL3</accession>
<dbReference type="InterPro" id="IPR050228">
    <property type="entry name" value="Carboxylesterase_BioH"/>
</dbReference>
<dbReference type="PATRIC" id="fig|1502723.3.peg.1501"/>
<dbReference type="InterPro" id="IPR029058">
    <property type="entry name" value="AB_hydrolase_fold"/>
</dbReference>
<evidence type="ECO:0000259" key="2">
    <source>
        <dbReference type="Pfam" id="PF12697"/>
    </source>
</evidence>
<comment type="caution">
    <text evidence="3">The sequence shown here is derived from an EMBL/GenBank/DDBJ whole genome shotgun (WGS) entry which is preliminary data.</text>
</comment>
<feature type="compositionally biased region" description="Basic and acidic residues" evidence="1">
    <location>
        <begin position="296"/>
        <end position="305"/>
    </location>
</feature>
<reference evidence="4" key="1">
    <citation type="submission" date="2015-02" db="EMBL/GenBank/DDBJ databases">
        <title>Draft Genome of Frankia sp. CpI1-S.</title>
        <authorList>
            <person name="Oshone R.T."/>
            <person name="Ngom M."/>
            <person name="Ghodhbane-Gtari F."/>
            <person name="Gtari M."/>
            <person name="Morris K."/>
            <person name="Thomas K."/>
            <person name="Sen A."/>
            <person name="Tisa L.S."/>
        </authorList>
    </citation>
    <scope>NUCLEOTIDE SEQUENCE [LARGE SCALE GENOMIC DNA]</scope>
    <source>
        <strain evidence="4">CpI1-S</strain>
    </source>
</reference>
<dbReference type="Pfam" id="PF12697">
    <property type="entry name" value="Abhydrolase_6"/>
    <property type="match status" value="1"/>
</dbReference>
<dbReference type="Gene3D" id="3.40.50.1820">
    <property type="entry name" value="alpha/beta hydrolase"/>
    <property type="match status" value="1"/>
</dbReference>
<keyword evidence="3" id="KW-0808">Transferase</keyword>
<dbReference type="Proteomes" id="UP000032545">
    <property type="component" value="Unassembled WGS sequence"/>
</dbReference>
<dbReference type="RefSeq" id="WP_082121850.1">
    <property type="nucleotide sequence ID" value="NZ_JYFN01000015.1"/>
</dbReference>
<dbReference type="PANTHER" id="PTHR43194">
    <property type="entry name" value="HYDROLASE ALPHA/BETA FOLD FAMILY"/>
    <property type="match status" value="1"/>
</dbReference>
<dbReference type="AlphaFoldDB" id="A0A0D8BIL3"/>
<sequence>MAVHQCGVDGLPVSYTDIGSGPVLLFVHGVYVTGALWKDLVALLGDRYRCIVPTWPLGAHEPVGDADLSAAATARRILHLIELLDLDDVTVVANDTGGGLVLTALGDDSLDLARIGGLVLTNCDSYEHFPPGSFRHIARLCRASRRLGAVVLSTLASGPGRAFFMKAVCVTAVPRPRQDEIFGPFATNASTRHEAVRVTASLDPALTMRAAPAIERFSRPVVLAWGTDDKLFPLDHARRLAQAFPNARLVEISDSSTFVMLDAPDRLARIVAEAVDARLEAGTDPGLPAEAALRTDQPRSARVHD</sequence>
<feature type="domain" description="AB hydrolase-1" evidence="2">
    <location>
        <begin position="24"/>
        <end position="269"/>
    </location>
</feature>
<dbReference type="SUPFAM" id="SSF53474">
    <property type="entry name" value="alpha/beta-Hydrolases"/>
    <property type="match status" value="1"/>
</dbReference>
<reference evidence="3 4" key="2">
    <citation type="journal article" date="2016" name="Genome Announc.">
        <title>Permanent Draft Genome Sequences for Two Variants of Frankia sp. Strain CpI1, the First Frankia Strain Isolated from Root Nodules of Comptonia peregrina.</title>
        <authorList>
            <person name="Oshone R."/>
            <person name="Hurst S.G.IV."/>
            <person name="Abebe-Akele F."/>
            <person name="Simpson S."/>
            <person name="Morris K."/>
            <person name="Thomas W.K."/>
            <person name="Tisa L.S."/>
        </authorList>
    </citation>
    <scope>NUCLEOTIDE SEQUENCE [LARGE SCALE GENOMIC DNA]</scope>
    <source>
        <strain evidence="4">CpI1-S</strain>
    </source>
</reference>
<keyword evidence="3" id="KW-0012">Acyltransferase</keyword>
<keyword evidence="3" id="KW-0378">Hydrolase</keyword>
<organism evidence="3 4">
    <name type="scientific">Frankia torreyi</name>
    <dbReference type="NCBI Taxonomy" id="1856"/>
    <lineage>
        <taxon>Bacteria</taxon>
        <taxon>Bacillati</taxon>
        <taxon>Actinomycetota</taxon>
        <taxon>Actinomycetes</taxon>
        <taxon>Frankiales</taxon>
        <taxon>Frankiaceae</taxon>
        <taxon>Frankia</taxon>
    </lineage>
</organism>